<dbReference type="AlphaFoldDB" id="A0A061HEA9"/>
<dbReference type="Proteomes" id="UP000053110">
    <property type="component" value="Unassembled WGS sequence"/>
</dbReference>
<evidence type="ECO:0000313" key="2">
    <source>
        <dbReference type="EMBL" id="SUZ12541.1"/>
    </source>
</evidence>
<reference evidence="2" key="3">
    <citation type="submission" date="2018-07" db="EMBL/GenBank/DDBJ databases">
        <authorList>
            <person name="Quirk P.G."/>
            <person name="Krulwich T.A."/>
        </authorList>
    </citation>
    <scope>NUCLEOTIDE SEQUENCE</scope>
    <source>
        <strain evidence="2">96224</strain>
    </source>
</reference>
<name>A0A061HEA9_BLUGR</name>
<accession>A0A061HEA9</accession>
<reference evidence="3" key="1">
    <citation type="journal article" date="2013" name="Nat. Genet.">
        <title>The wheat powdery mildew genome shows the unique evolution of an obligate biotroph.</title>
        <authorList>
            <person name="Wicker T."/>
            <person name="Oberhaensli S."/>
            <person name="Parlange F."/>
            <person name="Buchmann J.P."/>
            <person name="Shatalina M."/>
            <person name="Roffler S."/>
            <person name="Ben-David R."/>
            <person name="Dolezel J."/>
            <person name="Simkova H."/>
            <person name="Schulze-Lefert P."/>
            <person name="Spanu P.D."/>
            <person name="Bruggmann R."/>
            <person name="Amselem J."/>
            <person name="Quesneville H."/>
            <person name="Ver Loren van Themaat E."/>
            <person name="Paape T."/>
            <person name="Shimizu K.K."/>
            <person name="Keller B."/>
        </authorList>
    </citation>
    <scope>NUCLEOTIDE SEQUENCE [LARGE SCALE GENOMIC DNA]</scope>
    <source>
        <strain evidence="3">96224</strain>
    </source>
</reference>
<organism evidence="2">
    <name type="scientific">Blumeria graminis f. sp. tritici 96224</name>
    <dbReference type="NCBI Taxonomy" id="1268274"/>
    <lineage>
        <taxon>Eukaryota</taxon>
        <taxon>Fungi</taxon>
        <taxon>Dikarya</taxon>
        <taxon>Ascomycota</taxon>
        <taxon>Pezizomycotina</taxon>
        <taxon>Leotiomycetes</taxon>
        <taxon>Erysiphales</taxon>
        <taxon>Erysiphaceae</taxon>
        <taxon>Blumeria</taxon>
    </lineage>
</organism>
<proteinExistence type="predicted"/>
<gene>
    <name evidence="1" type="ORF">BGT96224_Ac30054</name>
    <name evidence="2" type="ORF">BGT96224V2_LOCUS5713</name>
</gene>
<reference evidence="1" key="2">
    <citation type="submission" date="2013-01" db="EMBL/GenBank/DDBJ databases">
        <title>The wheat powdery mildew genome reveals unique evolution of an obligate biotroph.</title>
        <authorList>
            <person name="Oberhaensli S."/>
            <person name="Wicker T."/>
            <person name="Keller B."/>
        </authorList>
    </citation>
    <scope>NUCLEOTIDE SEQUENCE</scope>
    <source>
        <strain evidence="1">96224</strain>
    </source>
</reference>
<dbReference type="HOGENOM" id="CLU_056196_1_1_1"/>
<sequence length="295" mass="33288">MLLGAKVRQPEHLVLTAPGGMYGLYGTYNLKPRQGYPSFDENSGIYSTQTPSKEEGMRFFAYCSHYLGEDTIFQKLREKLNKPEHAPHLDVQDKGRTHGECLKIIESMSQPATKIPGVKEVAKRTACSQKMIISLAYRNQIYLQGLHSRYAPESKSMKTIVNADIPLSVSRVTETGMFMVNAGKTGQKGLAWYFGYLHLFQRDSPRKPWYIVTRVGREAQNGALLSKFLIQHVMPQLHVLSQKTDFSATKFNNEAEVLAQMQIEGRKVREVPSTSLKILRFAGYIAGDKLKVVLN</sequence>
<protein>
    <submittedName>
        <fullName evidence="2">BgtAc-30054</fullName>
    </submittedName>
</protein>
<feature type="non-terminal residue" evidence="2">
    <location>
        <position position="295"/>
    </location>
</feature>
<dbReference type="EMBL" id="UIGY01000184">
    <property type="protein sequence ID" value="SUZ12541.1"/>
    <property type="molecule type" value="Genomic_DNA"/>
</dbReference>
<dbReference type="EMBL" id="KE375135">
    <property type="protein sequence ID" value="EPQ63043.1"/>
    <property type="molecule type" value="Genomic_DNA"/>
</dbReference>
<evidence type="ECO:0000313" key="3">
    <source>
        <dbReference type="Proteomes" id="UP000053110"/>
    </source>
</evidence>
<evidence type="ECO:0000313" key="1">
    <source>
        <dbReference type="EMBL" id="EPQ63043.1"/>
    </source>
</evidence>